<dbReference type="RefSeq" id="XP_010937105.2">
    <property type="nucleotide sequence ID" value="XM_010938803.2"/>
</dbReference>
<dbReference type="GO" id="GO:0032543">
    <property type="term" value="P:mitochondrial translation"/>
    <property type="evidence" value="ECO:0007669"/>
    <property type="project" value="UniProtKB-UniRule"/>
</dbReference>
<dbReference type="PANTHER" id="PTHR11895">
    <property type="entry name" value="TRANSAMIDASE"/>
    <property type="match status" value="1"/>
</dbReference>
<gene>
    <name evidence="10" type="primary">LOC105056567</name>
    <name evidence="7" type="synonym">GATA</name>
</gene>
<keyword evidence="7" id="KW-0934">Plastid</keyword>
<dbReference type="GO" id="GO:0005739">
    <property type="term" value="C:mitochondrion"/>
    <property type="evidence" value="ECO:0007669"/>
    <property type="project" value="UniProtKB-SubCell"/>
</dbReference>
<evidence type="ECO:0000256" key="3">
    <source>
        <dbReference type="ARBA" id="ARBA00022741"/>
    </source>
</evidence>
<dbReference type="EC" id="6.3.5.7" evidence="7"/>
<dbReference type="InterPro" id="IPR000120">
    <property type="entry name" value="Amidase"/>
</dbReference>
<dbReference type="FunCoup" id="A0A6I9S4M8">
    <property type="interactions" value="1606"/>
</dbReference>
<keyword evidence="2 7" id="KW-0436">Ligase</keyword>
<dbReference type="GeneID" id="105056567"/>
<feature type="domain" description="Amidase" evidence="8">
    <location>
        <begin position="115"/>
        <end position="566"/>
    </location>
</feature>
<keyword evidence="9" id="KW-1185">Reference proteome</keyword>
<comment type="catalytic activity">
    <reaction evidence="6 7">
        <text>L-glutamyl-tRNA(Gln) + L-glutamine + ATP + H2O = L-glutaminyl-tRNA(Gln) + L-glutamate + ADP + phosphate + H(+)</text>
        <dbReference type="Rhea" id="RHEA:17521"/>
        <dbReference type="Rhea" id="RHEA-COMP:9681"/>
        <dbReference type="Rhea" id="RHEA-COMP:9684"/>
        <dbReference type="ChEBI" id="CHEBI:15377"/>
        <dbReference type="ChEBI" id="CHEBI:15378"/>
        <dbReference type="ChEBI" id="CHEBI:29985"/>
        <dbReference type="ChEBI" id="CHEBI:30616"/>
        <dbReference type="ChEBI" id="CHEBI:43474"/>
        <dbReference type="ChEBI" id="CHEBI:58359"/>
        <dbReference type="ChEBI" id="CHEBI:78520"/>
        <dbReference type="ChEBI" id="CHEBI:78521"/>
        <dbReference type="ChEBI" id="CHEBI:456216"/>
        <dbReference type="EC" id="6.3.5.7"/>
    </reaction>
</comment>
<name>A0A6I9S4M8_ELAGV</name>
<dbReference type="GO" id="GO:0005524">
    <property type="term" value="F:ATP binding"/>
    <property type="evidence" value="ECO:0007669"/>
    <property type="project" value="UniProtKB-KW"/>
</dbReference>
<keyword evidence="5 7" id="KW-0648">Protein biosynthesis</keyword>
<dbReference type="GO" id="GO:0050567">
    <property type="term" value="F:glutaminyl-tRNA synthase (glutamine-hydrolyzing) activity"/>
    <property type="evidence" value="ECO:0007669"/>
    <property type="project" value="UniProtKB-UniRule"/>
</dbReference>
<dbReference type="PROSITE" id="PS00571">
    <property type="entry name" value="AMIDASES"/>
    <property type="match status" value="1"/>
</dbReference>
<dbReference type="PANTHER" id="PTHR11895:SF7">
    <property type="entry name" value="GLUTAMYL-TRNA(GLN) AMIDOTRANSFERASE SUBUNIT A, MITOCHONDRIAL"/>
    <property type="match status" value="1"/>
</dbReference>
<evidence type="ECO:0000256" key="5">
    <source>
        <dbReference type="ARBA" id="ARBA00022917"/>
    </source>
</evidence>
<evidence type="ECO:0000256" key="2">
    <source>
        <dbReference type="ARBA" id="ARBA00022598"/>
    </source>
</evidence>
<dbReference type="GO" id="GO:0009570">
    <property type="term" value="C:chloroplast stroma"/>
    <property type="evidence" value="ECO:0007669"/>
    <property type="project" value="UniProtKB-SubCell"/>
</dbReference>
<evidence type="ECO:0000256" key="4">
    <source>
        <dbReference type="ARBA" id="ARBA00022840"/>
    </source>
</evidence>
<dbReference type="Gene3D" id="3.90.1300.10">
    <property type="entry name" value="Amidase signature (AS) domain"/>
    <property type="match status" value="1"/>
</dbReference>
<dbReference type="SUPFAM" id="SSF75304">
    <property type="entry name" value="Amidase signature (AS) enzymes"/>
    <property type="match status" value="1"/>
</dbReference>
<dbReference type="OrthoDB" id="421993at2759"/>
<dbReference type="InterPro" id="IPR004412">
    <property type="entry name" value="GatA"/>
</dbReference>
<feature type="active site" description="Charge relay system" evidence="7">
    <location>
        <position position="169"/>
    </location>
</feature>
<keyword evidence="7" id="KW-0496">Mitochondrion</keyword>
<dbReference type="InterPro" id="IPR036928">
    <property type="entry name" value="AS_sf"/>
</dbReference>
<comment type="subunit">
    <text evidence="7">Subunit of the heterotrimeric GatCAB amidotransferase (AdT) complex, composed of A, B and C subunits.</text>
</comment>
<dbReference type="HAMAP" id="MF_00120">
    <property type="entry name" value="GatA"/>
    <property type="match status" value="1"/>
</dbReference>
<dbReference type="InterPro" id="IPR020556">
    <property type="entry name" value="Amidase_CS"/>
</dbReference>
<dbReference type="AlphaFoldDB" id="A0A6I9S4M8"/>
<dbReference type="InterPro" id="IPR023631">
    <property type="entry name" value="Amidase_dom"/>
</dbReference>
<proteinExistence type="inferred from homology"/>
<evidence type="ECO:0000256" key="7">
    <source>
        <dbReference type="HAMAP-Rule" id="MF_03150"/>
    </source>
</evidence>
<dbReference type="Proteomes" id="UP000504607">
    <property type="component" value="Chromosome 13"/>
</dbReference>
<dbReference type="Pfam" id="PF01425">
    <property type="entry name" value="Amidase"/>
    <property type="match status" value="1"/>
</dbReference>
<keyword evidence="4 7" id="KW-0067">ATP-binding</keyword>
<comment type="subcellular location">
    <subcellularLocation>
        <location evidence="7">Mitochondrion</location>
    </subcellularLocation>
    <subcellularLocation>
        <location evidence="7">Plastid</location>
        <location evidence="7">Chloroplast stroma</location>
    </subcellularLocation>
</comment>
<comment type="similarity">
    <text evidence="1 7">Belongs to the amidase family. GatA subfamily.</text>
</comment>
<sequence length="589" mass="62683">MYSIRVSPPGPHRFAFFAGPKPSLCGERVSARRSAMPSPIQNPRFLLYHRCLPLHFPPNPFPFPPNPRRLLHRSTAALSPQPAPAPQTLTSAVPPSSEILSIRESLLSRRKTAAEIAAEYLDRLRRTEQQLRSFLHVSETAMREAEEVDGLVESGAELGPLTGVLVAVKDNICTADMPSTGGSRILGSYRPAFDATAVKRLREAGAIIVGKTNLDEFGMGSTTESSGFQVTTNPWDVSRVPGGSSGGSAAAVSARQCVVSLGSDTGGSVRQPASFCGVVGMKPTYGRVSRFGLMAYASSLDVIGCFGSSVVDAAILLSAISGHDRLDATSSKHEVSDYASQLVSLDHLESKPLKGLRVGVIRETIGEGVDLGVMSSVQAAASHLEQLGSIVTEVSLPSFSLGLPAYYILASSEASSNLSRYDGVRYGYQATADELSSLYGDSRANGLGPEVKLRILMGTYALSAGYYDAYYKRAQQVRTLVRKSFKDALDKNDILISPAAPSAAYKIGEKTNDPLAMYAGDIMTVNVNLAGLPALVVPCGFVEGGPAGLPVGLQMIGAAFHEGKLLRVGHIFEQTLQNHRFIPPLLAET</sequence>
<protein>
    <recommendedName>
        <fullName evidence="7">Glutamyl-tRNA(Gln) amidotransferase subunit A, chloroplastic/mitochondrial</fullName>
        <shortName evidence="7">Glu-AdT subunit A</shortName>
        <ecNumber evidence="7">6.3.5.7</ecNumber>
    </recommendedName>
</protein>
<feature type="active site" description="Acyl-ester intermediate" evidence="7">
    <location>
        <position position="268"/>
    </location>
</feature>
<feature type="active site" description="Charge relay system" evidence="7">
    <location>
        <position position="244"/>
    </location>
</feature>
<dbReference type="GO" id="GO:0016811">
    <property type="term" value="F:hydrolase activity, acting on carbon-nitrogen (but not peptide) bonds, in linear amides"/>
    <property type="evidence" value="ECO:0007669"/>
    <property type="project" value="UniProtKB-ARBA"/>
</dbReference>
<reference evidence="10" key="1">
    <citation type="submission" date="2025-08" db="UniProtKB">
        <authorList>
            <consortium name="RefSeq"/>
        </authorList>
    </citation>
    <scope>IDENTIFICATION</scope>
</reference>
<dbReference type="NCBIfam" id="TIGR00132">
    <property type="entry name" value="gatA"/>
    <property type="match status" value="1"/>
</dbReference>
<dbReference type="GO" id="GO:0070681">
    <property type="term" value="P:glutaminyl-tRNAGln biosynthesis via transamidation"/>
    <property type="evidence" value="ECO:0007669"/>
    <property type="project" value="UniProtKB-UniRule"/>
</dbReference>
<accession>A0A6I9S4M8</accession>
<dbReference type="GO" id="GO:0030956">
    <property type="term" value="C:glutamyl-tRNA(Gln) amidotransferase complex"/>
    <property type="evidence" value="ECO:0007669"/>
    <property type="project" value="UniProtKB-UniRule"/>
</dbReference>
<keyword evidence="7" id="KW-0150">Chloroplast</keyword>
<comment type="miscellaneous">
    <text evidence="7">This protein may be expected to contain an N-terminal transit peptide but none has been predicted.</text>
</comment>
<evidence type="ECO:0000259" key="8">
    <source>
        <dbReference type="Pfam" id="PF01425"/>
    </source>
</evidence>
<keyword evidence="3 7" id="KW-0547">Nucleotide-binding</keyword>
<dbReference type="RefSeq" id="XP_073103603.1">
    <property type="nucleotide sequence ID" value="XM_073247502.1"/>
</dbReference>
<dbReference type="InParanoid" id="A0A6I9S4M8"/>
<evidence type="ECO:0000256" key="6">
    <source>
        <dbReference type="ARBA" id="ARBA00047407"/>
    </source>
</evidence>
<comment type="function">
    <text evidence="7">Allows the formation of correctly charged Gln-tRNA(Gln) through the transamidation of misacylated Glu-tRNA(Gln) in chloroplasts and mitochondria. The reaction takes place in the presence of glutamine and ATP through an activated gamma-phospho-Glu-tRNA(Gln).</text>
</comment>
<evidence type="ECO:0000313" key="9">
    <source>
        <dbReference type="Proteomes" id="UP000504607"/>
    </source>
</evidence>
<evidence type="ECO:0000256" key="1">
    <source>
        <dbReference type="ARBA" id="ARBA00008069"/>
    </source>
</evidence>
<evidence type="ECO:0000313" key="10">
    <source>
        <dbReference type="RefSeq" id="XP_010937105.2"/>
    </source>
</evidence>
<organism evidence="9 10">
    <name type="scientific">Elaeis guineensis var. tenera</name>
    <name type="common">Oil palm</name>
    <dbReference type="NCBI Taxonomy" id="51953"/>
    <lineage>
        <taxon>Eukaryota</taxon>
        <taxon>Viridiplantae</taxon>
        <taxon>Streptophyta</taxon>
        <taxon>Embryophyta</taxon>
        <taxon>Tracheophyta</taxon>
        <taxon>Spermatophyta</taxon>
        <taxon>Magnoliopsida</taxon>
        <taxon>Liliopsida</taxon>
        <taxon>Arecaceae</taxon>
        <taxon>Arecoideae</taxon>
        <taxon>Cocoseae</taxon>
        <taxon>Elaeidinae</taxon>
        <taxon>Elaeis</taxon>
    </lineage>
</organism>